<dbReference type="RefSeq" id="WP_261295515.1">
    <property type="nucleotide sequence ID" value="NZ_JANQBK010000017.1"/>
</dbReference>
<dbReference type="EMBL" id="JBHRXP010000002">
    <property type="protein sequence ID" value="MFC3579521.1"/>
    <property type="molecule type" value="Genomic_DNA"/>
</dbReference>
<proteinExistence type="predicted"/>
<reference evidence="2" key="1">
    <citation type="journal article" date="2019" name="Int. J. Syst. Evol. Microbiol.">
        <title>The Global Catalogue of Microorganisms (GCM) 10K type strain sequencing project: providing services to taxonomists for standard genome sequencing and annotation.</title>
        <authorList>
            <consortium name="The Broad Institute Genomics Platform"/>
            <consortium name="The Broad Institute Genome Sequencing Center for Infectious Disease"/>
            <person name="Wu L."/>
            <person name="Ma J."/>
        </authorList>
    </citation>
    <scope>NUCLEOTIDE SEQUENCE [LARGE SCALE GENOMIC DNA]</scope>
    <source>
        <strain evidence="2">KCTC 42739</strain>
    </source>
</reference>
<accession>A0ABV7STN4</accession>
<gene>
    <name evidence="1" type="ORF">ACFONA_05025</name>
</gene>
<organism evidence="1 2">
    <name type="scientific">Sphingomonas hylomeconis</name>
    <dbReference type="NCBI Taxonomy" id="1395958"/>
    <lineage>
        <taxon>Bacteria</taxon>
        <taxon>Pseudomonadati</taxon>
        <taxon>Pseudomonadota</taxon>
        <taxon>Alphaproteobacteria</taxon>
        <taxon>Sphingomonadales</taxon>
        <taxon>Sphingomonadaceae</taxon>
        <taxon>Sphingomonas</taxon>
    </lineage>
</organism>
<name>A0ABV7STN4_9SPHN</name>
<sequence>MGLPRKLKDLRLFNDGARYLGEVGSVTLPKLTRKFEEWRGGGMDSAVKVDMGGEAMEMEWTLGGPMLDVLTQFGDTDIAGVQLRFVGAWQMDDDSDVDRVEIVIRGRHEEIDMGEAKPGEGGEFKVKTALAYYKLTWNGVAVIEADPLGGVLIVGGVDRRAAIRNALDY</sequence>
<comment type="caution">
    <text evidence="1">The sequence shown here is derived from an EMBL/GenBank/DDBJ whole genome shotgun (WGS) entry which is preliminary data.</text>
</comment>
<keyword evidence="2" id="KW-1185">Reference proteome</keyword>
<evidence type="ECO:0000313" key="1">
    <source>
        <dbReference type="EMBL" id="MFC3579521.1"/>
    </source>
</evidence>
<evidence type="ECO:0000313" key="2">
    <source>
        <dbReference type="Proteomes" id="UP001595713"/>
    </source>
</evidence>
<dbReference type="Pfam" id="PF04985">
    <property type="entry name" value="Phage_tube"/>
    <property type="match status" value="1"/>
</dbReference>
<dbReference type="NCBIfam" id="TIGR01611">
    <property type="entry name" value="tail_tube"/>
    <property type="match status" value="1"/>
</dbReference>
<dbReference type="InterPro" id="IPR006498">
    <property type="entry name" value="Tail_tube"/>
</dbReference>
<protein>
    <submittedName>
        <fullName evidence="1">Phage major tail tube protein</fullName>
    </submittedName>
</protein>
<dbReference type="Proteomes" id="UP001595713">
    <property type="component" value="Unassembled WGS sequence"/>
</dbReference>